<comment type="caution">
    <text evidence="1">The sequence shown here is derived from an EMBL/GenBank/DDBJ whole genome shotgun (WGS) entry which is preliminary data.</text>
</comment>
<dbReference type="Proteomes" id="UP001162131">
    <property type="component" value="Unassembled WGS sequence"/>
</dbReference>
<dbReference type="AlphaFoldDB" id="A0AAU9KHX9"/>
<reference evidence="1" key="1">
    <citation type="submission" date="2021-09" db="EMBL/GenBank/DDBJ databases">
        <authorList>
            <consortium name="AG Swart"/>
            <person name="Singh M."/>
            <person name="Singh A."/>
            <person name="Seah K."/>
            <person name="Emmerich C."/>
        </authorList>
    </citation>
    <scope>NUCLEOTIDE SEQUENCE</scope>
    <source>
        <strain evidence="1">ATCC30299</strain>
    </source>
</reference>
<evidence type="ECO:0008006" key="3">
    <source>
        <dbReference type="Google" id="ProtNLM"/>
    </source>
</evidence>
<keyword evidence="2" id="KW-1185">Reference proteome</keyword>
<dbReference type="EMBL" id="CAJZBQ010000057">
    <property type="protein sequence ID" value="CAG9333612.1"/>
    <property type="molecule type" value="Genomic_DNA"/>
</dbReference>
<protein>
    <recommendedName>
        <fullName evidence="3">LAGLIDADG homing endonuclease</fullName>
    </recommendedName>
</protein>
<accession>A0AAU9KHX9</accession>
<organism evidence="1 2">
    <name type="scientific">Blepharisma stoltei</name>
    <dbReference type="NCBI Taxonomy" id="1481888"/>
    <lineage>
        <taxon>Eukaryota</taxon>
        <taxon>Sar</taxon>
        <taxon>Alveolata</taxon>
        <taxon>Ciliophora</taxon>
        <taxon>Postciliodesmatophora</taxon>
        <taxon>Heterotrichea</taxon>
        <taxon>Heterotrichida</taxon>
        <taxon>Blepharismidae</taxon>
        <taxon>Blepharisma</taxon>
    </lineage>
</organism>
<proteinExistence type="predicted"/>
<name>A0AAU9KHX9_9CILI</name>
<evidence type="ECO:0000313" key="2">
    <source>
        <dbReference type="Proteomes" id="UP001162131"/>
    </source>
</evidence>
<evidence type="ECO:0000313" key="1">
    <source>
        <dbReference type="EMBL" id="CAG9333612.1"/>
    </source>
</evidence>
<gene>
    <name evidence="1" type="ORF">BSTOLATCC_MIC59429</name>
</gene>
<sequence>MSQYKNSDGEIIDTLKLFVKIYCGLRKKSDQQSRFRNPRYRENVSMITLGTFATEADLTHNLSMNYSVPCLLGPNKAQEADSYSSKKFLGKKFNYKEYTKDEFSIIHSVYINIVKDYLGTSWIQQIKNHYEVHRIAIAQFFLNCYVYDQSFLNILLLGIGKKDWVDLTTFVNCIEGIHQKPIAQFFLQSSRDPKLECCFTKQKLVFFFNLVYNEKKDDLNFEDLKTVVNMAHKKSKGENRAIEKMAFFFLKKANKRRGTPKNRIKLEEFLSMMLAIPME</sequence>